<dbReference type="EMBL" id="BTRK01000005">
    <property type="protein sequence ID" value="GMR53437.1"/>
    <property type="molecule type" value="Genomic_DNA"/>
</dbReference>
<dbReference type="PANTHER" id="PTHR12849:SF0">
    <property type="entry name" value="LARIAT DEBRANCHING ENZYME"/>
    <property type="match status" value="1"/>
</dbReference>
<feature type="region of interest" description="Disordered" evidence="14">
    <location>
        <begin position="397"/>
        <end position="417"/>
    </location>
</feature>
<comment type="cofactor">
    <cofactor evidence="1">
        <name>Mn(2+)</name>
        <dbReference type="ChEBI" id="CHEBI:29035"/>
    </cofactor>
</comment>
<evidence type="ECO:0000256" key="9">
    <source>
        <dbReference type="ARBA" id="ARBA00022833"/>
    </source>
</evidence>
<evidence type="ECO:0000256" key="6">
    <source>
        <dbReference type="ARBA" id="ARBA00022664"/>
    </source>
</evidence>
<gene>
    <name evidence="16" type="ORF">PMAYCL1PPCAC_23632</name>
</gene>
<dbReference type="InterPro" id="IPR007708">
    <property type="entry name" value="DBR1_C"/>
</dbReference>
<name>A0AAN5D0L2_9BILA</name>
<keyword evidence="10" id="KW-0408">Iron</keyword>
<evidence type="ECO:0000256" key="11">
    <source>
        <dbReference type="ARBA" id="ARBA00023211"/>
    </source>
</evidence>
<accession>A0AAN5D0L2</accession>
<reference evidence="17" key="1">
    <citation type="submission" date="2022-10" db="EMBL/GenBank/DDBJ databases">
        <title>Genome assembly of Pristionchus species.</title>
        <authorList>
            <person name="Yoshida K."/>
            <person name="Sommer R.J."/>
        </authorList>
    </citation>
    <scope>NUCLEOTIDE SEQUENCE [LARGE SCALE GENOMIC DNA]</scope>
    <source>
        <strain evidence="17">RS5460</strain>
    </source>
</reference>
<keyword evidence="11" id="KW-0464">Manganese</keyword>
<keyword evidence="6" id="KW-0507">mRNA processing</keyword>
<evidence type="ECO:0000313" key="17">
    <source>
        <dbReference type="Proteomes" id="UP001328107"/>
    </source>
</evidence>
<dbReference type="InterPro" id="IPR029052">
    <property type="entry name" value="Metallo-depent_PP-like"/>
</dbReference>
<evidence type="ECO:0000256" key="10">
    <source>
        <dbReference type="ARBA" id="ARBA00023004"/>
    </source>
</evidence>
<dbReference type="CDD" id="cd00844">
    <property type="entry name" value="MPP_Dbr1_N"/>
    <property type="match status" value="1"/>
</dbReference>
<keyword evidence="9" id="KW-0862">Zinc</keyword>
<dbReference type="SMART" id="SM01124">
    <property type="entry name" value="DBR1"/>
    <property type="match status" value="1"/>
</dbReference>
<dbReference type="InterPro" id="IPR004843">
    <property type="entry name" value="Calcineurin-like_PHP"/>
</dbReference>
<comment type="caution">
    <text evidence="16">The sequence shown here is derived from an EMBL/GenBank/DDBJ whole genome shotgun (WGS) entry which is preliminary data.</text>
</comment>
<organism evidence="16 17">
    <name type="scientific">Pristionchus mayeri</name>
    <dbReference type="NCBI Taxonomy" id="1317129"/>
    <lineage>
        <taxon>Eukaryota</taxon>
        <taxon>Metazoa</taxon>
        <taxon>Ecdysozoa</taxon>
        <taxon>Nematoda</taxon>
        <taxon>Chromadorea</taxon>
        <taxon>Rhabditida</taxon>
        <taxon>Rhabditina</taxon>
        <taxon>Diplogasteromorpha</taxon>
        <taxon>Diplogasteroidea</taxon>
        <taxon>Neodiplogasteridae</taxon>
        <taxon>Pristionchus</taxon>
    </lineage>
</organism>
<evidence type="ECO:0000259" key="15">
    <source>
        <dbReference type="SMART" id="SM01124"/>
    </source>
</evidence>
<feature type="region of interest" description="Disordered" evidence="14">
    <location>
        <begin position="15"/>
        <end position="54"/>
    </location>
</feature>
<keyword evidence="12" id="KW-0539">Nucleus</keyword>
<dbReference type="GO" id="GO:0005634">
    <property type="term" value="C:nucleus"/>
    <property type="evidence" value="ECO:0007669"/>
    <property type="project" value="UniProtKB-SubCell"/>
</dbReference>
<dbReference type="Gene3D" id="3.60.21.10">
    <property type="match status" value="1"/>
</dbReference>
<dbReference type="PANTHER" id="PTHR12849">
    <property type="entry name" value="RNA LARIAT DEBRANCHING ENZYME"/>
    <property type="match status" value="1"/>
</dbReference>
<keyword evidence="8" id="KW-0378">Hydrolase</keyword>
<evidence type="ECO:0000256" key="8">
    <source>
        <dbReference type="ARBA" id="ARBA00022801"/>
    </source>
</evidence>
<proteinExistence type="inferred from homology"/>
<keyword evidence="17" id="KW-1185">Reference proteome</keyword>
<evidence type="ECO:0000256" key="3">
    <source>
        <dbReference type="ARBA" id="ARBA00001954"/>
    </source>
</evidence>
<dbReference type="Proteomes" id="UP001328107">
    <property type="component" value="Unassembled WGS sequence"/>
</dbReference>
<evidence type="ECO:0000256" key="5">
    <source>
        <dbReference type="ARBA" id="ARBA00006045"/>
    </source>
</evidence>
<feature type="domain" description="Lariat debranching enzyme C-terminal" evidence="15">
    <location>
        <begin position="292"/>
        <end position="437"/>
    </location>
</feature>
<comment type="subcellular location">
    <subcellularLocation>
        <location evidence="4">Nucleus</location>
    </subcellularLocation>
</comment>
<sequence length="539" mass="61965">LLLFRMCGESDDEIVNEEEEKVEVKGEGENEEAVKRDENEEKKEEAVKENEEKEGKRRIRVAVAGCVHGEIDKVYRTMEELEKDGNGKFDLLLCCGDFQATRNYGDLHHMHVPEKYRSLETFYQYYSRAKKAPVLTIFIGGNHEASGYMCELPHGGWVAPNIYYMGNSNVIKYGGLRIGGLSGIYKAGDYHKGRFECPPFPMGSVVSAYHVRSLDVFRCKQLSPLDIFLSHDWPTGIWDYGDKDWLLRKKRHFTDDVNSGSMGNPGAREVMMKLRPHYWFSAHMHVGFAALVEHAKKEGEEERMTRFLSLDKPLPGRHFLQSLDMWVDEDADLSLSYDEEWLAILKSTDQLVSTRNEKVYLPSKANKTERFDFHPTQEELATIRSLREDLHIPFNFEPTAPPLMKDDEEAKRAPPSHYYRNPQSAEFCSWLSIRDVNEILAGESSTVATPFYQIEKSREGMKEVEQDREEFGEEDYIIDTGHEEISVMEEKKEGGEGIPSDGNGLAGWMPPPLNFENTTDDEPKPAEFKRRKVDFDPEE</sequence>
<dbReference type="Pfam" id="PF00149">
    <property type="entry name" value="Metallophos"/>
    <property type="match status" value="1"/>
</dbReference>
<evidence type="ECO:0000256" key="2">
    <source>
        <dbReference type="ARBA" id="ARBA00001947"/>
    </source>
</evidence>
<dbReference type="SUPFAM" id="SSF56300">
    <property type="entry name" value="Metallo-dependent phosphatases"/>
    <property type="match status" value="1"/>
</dbReference>
<feature type="compositionally biased region" description="Basic and acidic residues" evidence="14">
    <location>
        <begin position="22"/>
        <end position="54"/>
    </location>
</feature>
<dbReference type="GO" id="GO:0046872">
    <property type="term" value="F:metal ion binding"/>
    <property type="evidence" value="ECO:0007669"/>
    <property type="project" value="UniProtKB-KW"/>
</dbReference>
<dbReference type="AlphaFoldDB" id="A0AAN5D0L2"/>
<comment type="similarity">
    <text evidence="5">Belongs to the lariat debranching enzyme family.</text>
</comment>
<dbReference type="FunFam" id="3.60.21.10:FF:000035">
    <property type="entry name" value="Lariat debranching enzyme"/>
    <property type="match status" value="1"/>
</dbReference>
<comment type="function">
    <text evidence="13">Cleaves the 2'-5' phosphodiester linkage at the branch point of lariat intron pre-mRNAs after splicing and converts them into linear molecules that are subsequently degraded. It thereby facilitates ribonucleotide turnover.</text>
</comment>
<dbReference type="GO" id="GO:0000398">
    <property type="term" value="P:mRNA splicing, via spliceosome"/>
    <property type="evidence" value="ECO:0007669"/>
    <property type="project" value="TreeGrafter"/>
</dbReference>
<dbReference type="GO" id="GO:0008419">
    <property type="term" value="F:RNA lariat debranching enzyme activity"/>
    <property type="evidence" value="ECO:0007669"/>
    <property type="project" value="TreeGrafter"/>
</dbReference>
<evidence type="ECO:0000256" key="12">
    <source>
        <dbReference type="ARBA" id="ARBA00023242"/>
    </source>
</evidence>
<feature type="region of interest" description="Disordered" evidence="14">
    <location>
        <begin position="489"/>
        <end position="539"/>
    </location>
</feature>
<evidence type="ECO:0000256" key="7">
    <source>
        <dbReference type="ARBA" id="ARBA00022723"/>
    </source>
</evidence>
<comment type="cofactor">
    <cofactor evidence="2">
        <name>Zn(2+)</name>
        <dbReference type="ChEBI" id="CHEBI:29105"/>
    </cofactor>
</comment>
<evidence type="ECO:0000256" key="1">
    <source>
        <dbReference type="ARBA" id="ARBA00001936"/>
    </source>
</evidence>
<evidence type="ECO:0000256" key="14">
    <source>
        <dbReference type="SAM" id="MobiDB-lite"/>
    </source>
</evidence>
<evidence type="ECO:0000313" key="16">
    <source>
        <dbReference type="EMBL" id="GMR53437.1"/>
    </source>
</evidence>
<evidence type="ECO:0000256" key="4">
    <source>
        <dbReference type="ARBA" id="ARBA00004123"/>
    </source>
</evidence>
<protein>
    <recommendedName>
        <fullName evidence="15">Lariat debranching enzyme C-terminal domain-containing protein</fullName>
    </recommendedName>
</protein>
<evidence type="ECO:0000256" key="13">
    <source>
        <dbReference type="ARBA" id="ARBA00058627"/>
    </source>
</evidence>
<comment type="cofactor">
    <cofactor evidence="3">
        <name>Fe(2+)</name>
        <dbReference type="ChEBI" id="CHEBI:29033"/>
    </cofactor>
</comment>
<dbReference type="Pfam" id="PF05011">
    <property type="entry name" value="DBR1"/>
    <property type="match status" value="1"/>
</dbReference>
<keyword evidence="7" id="KW-0479">Metal-binding</keyword>
<feature type="non-terminal residue" evidence="16">
    <location>
        <position position="1"/>
    </location>
</feature>
<dbReference type="InterPro" id="IPR041816">
    <property type="entry name" value="Dbr1_N"/>
</dbReference>